<keyword evidence="2" id="KW-0808">Transferase</keyword>
<accession>A0A3T0D4D9</accession>
<dbReference type="SUPFAM" id="SSF55729">
    <property type="entry name" value="Acyl-CoA N-acyltransferases (Nat)"/>
    <property type="match status" value="1"/>
</dbReference>
<proteinExistence type="predicted"/>
<dbReference type="PANTHER" id="PTHR43617">
    <property type="entry name" value="L-AMINO ACID N-ACETYLTRANSFERASE"/>
    <property type="match status" value="1"/>
</dbReference>
<dbReference type="InterPro" id="IPR016181">
    <property type="entry name" value="Acyl_CoA_acyltransferase"/>
</dbReference>
<dbReference type="AlphaFoldDB" id="A0A3T0D4D9"/>
<dbReference type="RefSeq" id="WP_127351472.1">
    <property type="nucleotide sequence ID" value="NZ_CP034791.1"/>
</dbReference>
<dbReference type="Proteomes" id="UP000282930">
    <property type="component" value="Chromosome"/>
</dbReference>
<dbReference type="Gene3D" id="3.40.630.30">
    <property type="match status" value="1"/>
</dbReference>
<evidence type="ECO:0000259" key="1">
    <source>
        <dbReference type="PROSITE" id="PS51186"/>
    </source>
</evidence>
<dbReference type="InterPro" id="IPR000182">
    <property type="entry name" value="GNAT_dom"/>
</dbReference>
<dbReference type="PANTHER" id="PTHR43617:SF34">
    <property type="entry name" value="PUTATIVE-RELATED"/>
    <property type="match status" value="1"/>
</dbReference>
<dbReference type="PROSITE" id="PS51186">
    <property type="entry name" value="GNAT"/>
    <property type="match status" value="1"/>
</dbReference>
<dbReference type="InterPro" id="IPR050276">
    <property type="entry name" value="MshD_Acetyltransferase"/>
</dbReference>
<keyword evidence="3" id="KW-1185">Reference proteome</keyword>
<reference evidence="2 3" key="1">
    <citation type="submission" date="2018-12" db="EMBL/GenBank/DDBJ databases">
        <title>Genome sequence from the cellulolytic species, Caldicellulosiruptor changbaiensis.</title>
        <authorList>
            <person name="Blumer-Schuette S.E."/>
            <person name="Mendoza C."/>
        </authorList>
    </citation>
    <scope>NUCLEOTIDE SEQUENCE [LARGE SCALE GENOMIC DNA]</scope>
    <source>
        <strain evidence="2 3">CBS-Z</strain>
    </source>
</reference>
<dbReference type="Pfam" id="PF00583">
    <property type="entry name" value="Acetyltransf_1"/>
    <property type="match status" value="1"/>
</dbReference>
<name>A0A3T0D4D9_9FIRM</name>
<feature type="domain" description="N-acetyltransferase" evidence="1">
    <location>
        <begin position="1"/>
        <end position="205"/>
    </location>
</feature>
<dbReference type="CDD" id="cd04301">
    <property type="entry name" value="NAT_SF"/>
    <property type="match status" value="1"/>
</dbReference>
<evidence type="ECO:0000313" key="3">
    <source>
        <dbReference type="Proteomes" id="UP000282930"/>
    </source>
</evidence>
<sequence>MIRCAKFSDLPQIAEIFREAFSDSIEFYFNNRIKNSAIEDIFKVVLLAEPHGFLVYEDKENKKIAGYICVVKDIKKVWLAAVASLSIFKWVVKWILGLYGFGIKPIWKIFSNKLDFFKFQTKYGSGICAQILSIATRKSYRGKNIGTKLVEAGLNFLKSKGVKQVKLEVRPDNLPAIKLYKKFGFYQIGMSRDPQGKWIVMKKDF</sequence>
<organism evidence="2 3">
    <name type="scientific">Caldicellulosiruptor changbaiensis</name>
    <dbReference type="NCBI Taxonomy" id="1222016"/>
    <lineage>
        <taxon>Bacteria</taxon>
        <taxon>Bacillati</taxon>
        <taxon>Bacillota</taxon>
        <taxon>Bacillota incertae sedis</taxon>
        <taxon>Caldicellulosiruptorales</taxon>
        <taxon>Caldicellulosiruptoraceae</taxon>
        <taxon>Caldicellulosiruptor</taxon>
    </lineage>
</organism>
<evidence type="ECO:0000313" key="2">
    <source>
        <dbReference type="EMBL" id="AZT89904.1"/>
    </source>
</evidence>
<dbReference type="EMBL" id="CP034791">
    <property type="protein sequence ID" value="AZT89904.1"/>
    <property type="molecule type" value="Genomic_DNA"/>
</dbReference>
<protein>
    <submittedName>
        <fullName evidence="2">GNAT family N-acetyltransferase</fullName>
    </submittedName>
</protein>
<gene>
    <name evidence="2" type="ORF">ELD05_04120</name>
</gene>
<dbReference type="KEGG" id="ccha:ELD05_04120"/>
<dbReference type="GO" id="GO:0016747">
    <property type="term" value="F:acyltransferase activity, transferring groups other than amino-acyl groups"/>
    <property type="evidence" value="ECO:0007669"/>
    <property type="project" value="InterPro"/>
</dbReference>